<organism evidence="13">
    <name type="scientific">Chaetomium thermophilum (strain DSM 1495 / CBS 144.50 / IMI 039719)</name>
    <name type="common">Thermochaetoides thermophila</name>
    <dbReference type="NCBI Taxonomy" id="759272"/>
    <lineage>
        <taxon>Eukaryota</taxon>
        <taxon>Fungi</taxon>
        <taxon>Dikarya</taxon>
        <taxon>Ascomycota</taxon>
        <taxon>Pezizomycotina</taxon>
        <taxon>Sordariomycetes</taxon>
        <taxon>Sordariomycetidae</taxon>
        <taxon>Sordariales</taxon>
        <taxon>Chaetomiaceae</taxon>
        <taxon>Thermochaetoides</taxon>
    </lineage>
</organism>
<dbReference type="AlphaFoldDB" id="G0SB15"/>
<dbReference type="Pfam" id="PF08511">
    <property type="entry name" value="COQ9"/>
    <property type="match status" value="1"/>
</dbReference>
<protein>
    <recommendedName>
        <fullName evidence="8">Ubiquinone biosynthesis protein</fullName>
    </recommendedName>
</protein>
<evidence type="ECO:0000313" key="13">
    <source>
        <dbReference type="Proteomes" id="UP000008066"/>
    </source>
</evidence>
<dbReference type="STRING" id="759272.G0SB15"/>
<dbReference type="GO" id="GO:0006744">
    <property type="term" value="P:ubiquinone biosynthetic process"/>
    <property type="evidence" value="ECO:0007669"/>
    <property type="project" value="UniProtKB-UniRule"/>
</dbReference>
<dbReference type="GeneID" id="18258892"/>
<keyword evidence="5" id="KW-0809">Transit peptide</keyword>
<dbReference type="HOGENOM" id="CLU_057411_1_1_1"/>
<feature type="region of interest" description="Disordered" evidence="9">
    <location>
        <begin position="35"/>
        <end position="82"/>
    </location>
</feature>
<dbReference type="KEGG" id="cthr:CTHT_0048540"/>
<evidence type="ECO:0000256" key="4">
    <source>
        <dbReference type="ARBA" id="ARBA00022688"/>
    </source>
</evidence>
<dbReference type="OMA" id="CAGFGWN"/>
<evidence type="ECO:0000259" key="10">
    <source>
        <dbReference type="Pfam" id="PF08511"/>
    </source>
</evidence>
<evidence type="ECO:0000256" key="9">
    <source>
        <dbReference type="SAM" id="MobiDB-lite"/>
    </source>
</evidence>
<keyword evidence="6 8" id="KW-0446">Lipid-binding</keyword>
<dbReference type="NCBIfam" id="TIGR02396">
    <property type="entry name" value="diverge_rpsU"/>
    <property type="match status" value="1"/>
</dbReference>
<dbReference type="InterPro" id="IPR048674">
    <property type="entry name" value="COQ9_HTH"/>
</dbReference>
<evidence type="ECO:0000256" key="3">
    <source>
        <dbReference type="ARBA" id="ARBA00010766"/>
    </source>
</evidence>
<comment type="function">
    <text evidence="8">Membrane-associated protein that warps the membrane surface to access and bind aromatic isoprenes with high specificity, including ubiquinone (CoQ) isoprene intermediates and presents them directly to Coq7, therefore facilitating the Coq7-mediated hydroxylase step. Participates in the biosynthesis of coenzyme Q, also named ubiquinone, an essential lipid-soluble electron transporter for aerobic cellular respiration.</text>
</comment>
<dbReference type="Pfam" id="PF21392">
    <property type="entry name" value="COQ9_N"/>
    <property type="match status" value="1"/>
</dbReference>
<evidence type="ECO:0000256" key="5">
    <source>
        <dbReference type="ARBA" id="ARBA00022946"/>
    </source>
</evidence>
<comment type="subcellular location">
    <subcellularLocation>
        <location evidence="1 8">Mitochondrion</location>
    </subcellularLocation>
</comment>
<dbReference type="InterPro" id="IPR013718">
    <property type="entry name" value="COQ9_C"/>
</dbReference>
<evidence type="ECO:0000256" key="6">
    <source>
        <dbReference type="ARBA" id="ARBA00023121"/>
    </source>
</evidence>
<dbReference type="GO" id="GO:0008289">
    <property type="term" value="F:lipid binding"/>
    <property type="evidence" value="ECO:0007669"/>
    <property type="project" value="UniProtKB-UniRule"/>
</dbReference>
<evidence type="ECO:0000256" key="7">
    <source>
        <dbReference type="ARBA" id="ARBA00023128"/>
    </source>
</evidence>
<name>G0SB15_CHATD</name>
<keyword evidence="4 8" id="KW-0831">Ubiquinone biosynthesis</keyword>
<dbReference type="EMBL" id="GL988044">
    <property type="protein sequence ID" value="EGS19395.1"/>
    <property type="molecule type" value="Genomic_DNA"/>
</dbReference>
<sequence>MPPAPLPSTTMASRHLLRSLAMCSPTTTQAALLSTTRSLVPATPSPRSPLKSDKTLIQTPSTAAPKSTTIRSYHSTTHPPPPPPFTPTEQLLLSAALKHVPTHGWTAESLALGARDTGHLDISPAVLADGEFGLVRWWLWSQREGLKERVKALEKELERLGVEERVEVITWERLKGNVEGGIVGRWQEALALMALPSYLPHSLKELALLADEIIYLAGDKSVDPSWYTKRASLSAIYAGTELFQTTDTSLDQRETRAFLRRRLDEARQVGGAVRNVTEWVGFTGAAVVNILRSKGVRI</sequence>
<accession>G0SB15</accession>
<comment type="pathway">
    <text evidence="2 8">Cofactor biosynthesis; ubiquinone biosynthesis.</text>
</comment>
<dbReference type="RefSeq" id="XP_006695217.1">
    <property type="nucleotide sequence ID" value="XM_006695154.1"/>
</dbReference>
<comment type="similarity">
    <text evidence="3 8">Belongs to the COQ9 family.</text>
</comment>
<evidence type="ECO:0000259" key="11">
    <source>
        <dbReference type="Pfam" id="PF21392"/>
    </source>
</evidence>
<evidence type="ECO:0000256" key="1">
    <source>
        <dbReference type="ARBA" id="ARBA00004173"/>
    </source>
</evidence>
<dbReference type="Proteomes" id="UP000008066">
    <property type="component" value="Unassembled WGS sequence"/>
</dbReference>
<dbReference type="Gene3D" id="1.10.357.10">
    <property type="entry name" value="Tetracycline Repressor, domain 2"/>
    <property type="match status" value="1"/>
</dbReference>
<dbReference type="UniPathway" id="UPA00232"/>
<gene>
    <name evidence="12" type="ORF">CTHT_0048540</name>
</gene>
<keyword evidence="13" id="KW-1185">Reference proteome</keyword>
<dbReference type="InterPro" id="IPR012762">
    <property type="entry name" value="Ubiq_biosynth_COQ9"/>
</dbReference>
<feature type="domain" description="Ubiquinone biosynthesis protein COQ9 HTH" evidence="11">
    <location>
        <begin position="92"/>
        <end position="114"/>
    </location>
</feature>
<evidence type="ECO:0000256" key="8">
    <source>
        <dbReference type="RuleBase" id="RU366063"/>
    </source>
</evidence>
<evidence type="ECO:0000313" key="12">
    <source>
        <dbReference type="EMBL" id="EGS19395.1"/>
    </source>
</evidence>
<reference evidence="12 13" key="1">
    <citation type="journal article" date="2011" name="Cell">
        <title>Insight into structure and assembly of the nuclear pore complex by utilizing the genome of a eukaryotic thermophile.</title>
        <authorList>
            <person name="Amlacher S."/>
            <person name="Sarges P."/>
            <person name="Flemming D."/>
            <person name="van Noort V."/>
            <person name="Kunze R."/>
            <person name="Devos D.P."/>
            <person name="Arumugam M."/>
            <person name="Bork P."/>
            <person name="Hurt E."/>
        </authorList>
    </citation>
    <scope>NUCLEOTIDE SEQUENCE [LARGE SCALE GENOMIC DNA]</scope>
    <source>
        <strain evidence="13">DSM 1495 / CBS 144.50 / IMI 039719</strain>
    </source>
</reference>
<dbReference type="PANTHER" id="PTHR21427">
    <property type="entry name" value="UBIQUINONE BIOSYNTHESIS PROTEIN COQ9, MITOCHONDRIAL"/>
    <property type="match status" value="1"/>
</dbReference>
<dbReference type="GO" id="GO:0005743">
    <property type="term" value="C:mitochondrial inner membrane"/>
    <property type="evidence" value="ECO:0007669"/>
    <property type="project" value="TreeGrafter"/>
</dbReference>
<dbReference type="eggNOG" id="KOG2969">
    <property type="taxonomic scope" value="Eukaryota"/>
</dbReference>
<proteinExistence type="inferred from homology"/>
<keyword evidence="7 8" id="KW-0496">Mitochondrion</keyword>
<feature type="domain" description="COQ9 C-terminal" evidence="10">
    <location>
        <begin position="200"/>
        <end position="270"/>
    </location>
</feature>
<dbReference type="OrthoDB" id="619536at2759"/>
<evidence type="ECO:0000256" key="2">
    <source>
        <dbReference type="ARBA" id="ARBA00004749"/>
    </source>
</evidence>
<feature type="compositionally biased region" description="Polar residues" evidence="9">
    <location>
        <begin position="55"/>
        <end position="75"/>
    </location>
</feature>
<dbReference type="PANTHER" id="PTHR21427:SF19">
    <property type="entry name" value="UBIQUINONE BIOSYNTHESIS PROTEIN COQ9, MITOCHONDRIAL"/>
    <property type="match status" value="1"/>
</dbReference>